<proteinExistence type="predicted"/>
<name>A0A834H388_RHOSS</name>
<dbReference type="AlphaFoldDB" id="A0A834H388"/>
<evidence type="ECO:0000313" key="1">
    <source>
        <dbReference type="EMBL" id="KAF7144665.1"/>
    </source>
</evidence>
<sequence length="95" mass="10902">MLSEIFIALVKLIRVVDFERLKWLPIQEAGDCGVHTAKYFNLEQFIGDELIMLKFSSVEGRIGLVLDLIMFEGNNVKEKIMEKAKKKYPSPKGKN</sequence>
<gene>
    <name evidence="1" type="ORF">RHSIM_Rhsim04G0142500</name>
</gene>
<accession>A0A834H388</accession>
<evidence type="ECO:0000313" key="2">
    <source>
        <dbReference type="Proteomes" id="UP000626092"/>
    </source>
</evidence>
<comment type="caution">
    <text evidence="1">The sequence shown here is derived from an EMBL/GenBank/DDBJ whole genome shotgun (WGS) entry which is preliminary data.</text>
</comment>
<protein>
    <submittedName>
        <fullName evidence="1">Uncharacterized protein</fullName>
    </submittedName>
</protein>
<dbReference type="EMBL" id="WJXA01000004">
    <property type="protein sequence ID" value="KAF7144665.1"/>
    <property type="molecule type" value="Genomic_DNA"/>
</dbReference>
<dbReference type="Proteomes" id="UP000626092">
    <property type="component" value="Unassembled WGS sequence"/>
</dbReference>
<keyword evidence="2" id="KW-1185">Reference proteome</keyword>
<dbReference type="OrthoDB" id="1708291at2759"/>
<reference evidence="1" key="1">
    <citation type="submission" date="2019-11" db="EMBL/GenBank/DDBJ databases">
        <authorList>
            <person name="Liu Y."/>
            <person name="Hou J."/>
            <person name="Li T.-Q."/>
            <person name="Guan C.-H."/>
            <person name="Wu X."/>
            <person name="Wu H.-Z."/>
            <person name="Ling F."/>
            <person name="Zhang R."/>
            <person name="Shi X.-G."/>
            <person name="Ren J.-P."/>
            <person name="Chen E.-F."/>
            <person name="Sun J.-M."/>
        </authorList>
    </citation>
    <scope>NUCLEOTIDE SEQUENCE</scope>
    <source>
        <strain evidence="1">Adult_tree_wgs_1</strain>
        <tissue evidence="1">Leaves</tissue>
    </source>
</reference>
<organism evidence="1 2">
    <name type="scientific">Rhododendron simsii</name>
    <name type="common">Sims's rhododendron</name>
    <dbReference type="NCBI Taxonomy" id="118357"/>
    <lineage>
        <taxon>Eukaryota</taxon>
        <taxon>Viridiplantae</taxon>
        <taxon>Streptophyta</taxon>
        <taxon>Embryophyta</taxon>
        <taxon>Tracheophyta</taxon>
        <taxon>Spermatophyta</taxon>
        <taxon>Magnoliopsida</taxon>
        <taxon>eudicotyledons</taxon>
        <taxon>Gunneridae</taxon>
        <taxon>Pentapetalae</taxon>
        <taxon>asterids</taxon>
        <taxon>Ericales</taxon>
        <taxon>Ericaceae</taxon>
        <taxon>Ericoideae</taxon>
        <taxon>Rhodoreae</taxon>
        <taxon>Rhododendron</taxon>
    </lineage>
</organism>